<name>A0A518HD75_9BACT</name>
<sequence>MLGSLMMQTHRPDRILVVDDGDGDDPSAERVARRYPGVEYLRAAVGCGLSGNPARNVGLRVLGDLPYLCFLDDDDMVPPDYLEALLATIETDCRAAASYPRLRFCGESQGRWDHPFEPALLGRTNISGVPALIRSDALRQVGGWPVFEPDRDGLVPHDDWALWRRLRDHGWRMVPAPVDYYYFRHDSGVCRANQRSPRRDDWRWTIDPTDLVTLAIPWSGREPLIDALLDAVSRQTFPASQLHVLFYDNSGSVAVGRRLRHWLMGQEGYAGVSYVRDPRPAVPGLSARELADARPVLGQQGGRRHGRELNDRVGAIWNRIGQLVRTDLVWCLEDDVIPPPEALDRLLDRMGPDVDGVSASYRSRVVPDHRVAWRYRDLDTGELIHLRGGSGLEAIGGAGLGCALVRREVFLAGPARSAGDAVGYDCNLWLDVARRGGTLLMDWDLECDHRVDPPPPAEMAGAVGGRDRGGLDRGGLNGTGA</sequence>
<evidence type="ECO:0000259" key="2">
    <source>
        <dbReference type="Pfam" id="PF00535"/>
    </source>
</evidence>
<dbReference type="OrthoDB" id="273752at2"/>
<gene>
    <name evidence="3" type="ORF">ElP_67680</name>
</gene>
<reference evidence="3 4" key="1">
    <citation type="submission" date="2019-02" db="EMBL/GenBank/DDBJ databases">
        <title>Deep-cultivation of Planctomycetes and their phenomic and genomic characterization uncovers novel biology.</title>
        <authorList>
            <person name="Wiegand S."/>
            <person name="Jogler M."/>
            <person name="Boedeker C."/>
            <person name="Pinto D."/>
            <person name="Vollmers J."/>
            <person name="Rivas-Marin E."/>
            <person name="Kohn T."/>
            <person name="Peeters S.H."/>
            <person name="Heuer A."/>
            <person name="Rast P."/>
            <person name="Oberbeckmann S."/>
            <person name="Bunk B."/>
            <person name="Jeske O."/>
            <person name="Meyerdierks A."/>
            <person name="Storesund J.E."/>
            <person name="Kallscheuer N."/>
            <person name="Luecker S."/>
            <person name="Lage O.M."/>
            <person name="Pohl T."/>
            <person name="Merkel B.J."/>
            <person name="Hornburger P."/>
            <person name="Mueller R.-W."/>
            <person name="Bruemmer F."/>
            <person name="Labrenz M."/>
            <person name="Spormann A.M."/>
            <person name="Op den Camp H."/>
            <person name="Overmann J."/>
            <person name="Amann R."/>
            <person name="Jetten M.S.M."/>
            <person name="Mascher T."/>
            <person name="Medema M.H."/>
            <person name="Devos D.P."/>
            <person name="Kaster A.-K."/>
            <person name="Ovreas L."/>
            <person name="Rohde M."/>
            <person name="Galperin M.Y."/>
            <person name="Jogler C."/>
        </authorList>
    </citation>
    <scope>NUCLEOTIDE SEQUENCE [LARGE SCALE GENOMIC DNA]</scope>
    <source>
        <strain evidence="3 4">ElP</strain>
    </source>
</reference>
<dbReference type="PANTHER" id="PTHR43685">
    <property type="entry name" value="GLYCOSYLTRANSFERASE"/>
    <property type="match status" value="1"/>
</dbReference>
<accession>A0A518HD75</accession>
<dbReference type="KEGG" id="tpla:ElP_67680"/>
<dbReference type="GO" id="GO:0016740">
    <property type="term" value="F:transferase activity"/>
    <property type="evidence" value="ECO:0007669"/>
    <property type="project" value="UniProtKB-KW"/>
</dbReference>
<dbReference type="PANTHER" id="PTHR43685:SF2">
    <property type="entry name" value="GLYCOSYLTRANSFERASE 2-LIKE DOMAIN-CONTAINING PROTEIN"/>
    <property type="match status" value="1"/>
</dbReference>
<dbReference type="Pfam" id="PF00535">
    <property type="entry name" value="Glycos_transf_2"/>
    <property type="match status" value="1"/>
</dbReference>
<keyword evidence="4" id="KW-1185">Reference proteome</keyword>
<dbReference type="InterPro" id="IPR029044">
    <property type="entry name" value="Nucleotide-diphossugar_trans"/>
</dbReference>
<keyword evidence="3" id="KW-0808">Transferase</keyword>
<dbReference type="Gene3D" id="3.90.550.10">
    <property type="entry name" value="Spore Coat Polysaccharide Biosynthesis Protein SpsA, Chain A"/>
    <property type="match status" value="2"/>
</dbReference>
<proteinExistence type="predicted"/>
<dbReference type="AlphaFoldDB" id="A0A518HD75"/>
<feature type="region of interest" description="Disordered" evidence="1">
    <location>
        <begin position="455"/>
        <end position="481"/>
    </location>
</feature>
<evidence type="ECO:0000256" key="1">
    <source>
        <dbReference type="SAM" id="MobiDB-lite"/>
    </source>
</evidence>
<dbReference type="InterPro" id="IPR001173">
    <property type="entry name" value="Glyco_trans_2-like"/>
</dbReference>
<evidence type="ECO:0000313" key="4">
    <source>
        <dbReference type="Proteomes" id="UP000317835"/>
    </source>
</evidence>
<protein>
    <submittedName>
        <fullName evidence="3">Glycosyl transferase family 2</fullName>
    </submittedName>
</protein>
<feature type="domain" description="Glycosyltransferase 2-like" evidence="2">
    <location>
        <begin position="3"/>
        <end position="115"/>
    </location>
</feature>
<organism evidence="3 4">
    <name type="scientific">Tautonia plasticadhaerens</name>
    <dbReference type="NCBI Taxonomy" id="2527974"/>
    <lineage>
        <taxon>Bacteria</taxon>
        <taxon>Pseudomonadati</taxon>
        <taxon>Planctomycetota</taxon>
        <taxon>Planctomycetia</taxon>
        <taxon>Isosphaerales</taxon>
        <taxon>Isosphaeraceae</taxon>
        <taxon>Tautonia</taxon>
    </lineage>
</organism>
<dbReference type="SUPFAM" id="SSF53448">
    <property type="entry name" value="Nucleotide-diphospho-sugar transferases"/>
    <property type="match status" value="2"/>
</dbReference>
<dbReference type="Proteomes" id="UP000317835">
    <property type="component" value="Chromosome"/>
</dbReference>
<feature type="compositionally biased region" description="Gly residues" evidence="1">
    <location>
        <begin position="472"/>
        <end position="481"/>
    </location>
</feature>
<dbReference type="InterPro" id="IPR050834">
    <property type="entry name" value="Glycosyltransf_2"/>
</dbReference>
<evidence type="ECO:0000313" key="3">
    <source>
        <dbReference type="EMBL" id="QDV38811.1"/>
    </source>
</evidence>
<dbReference type="RefSeq" id="WP_145277600.1">
    <property type="nucleotide sequence ID" value="NZ_CP036426.1"/>
</dbReference>
<dbReference type="EMBL" id="CP036426">
    <property type="protein sequence ID" value="QDV38811.1"/>
    <property type="molecule type" value="Genomic_DNA"/>
</dbReference>